<dbReference type="Proteomes" id="UP001597534">
    <property type="component" value="Unassembled WGS sequence"/>
</dbReference>
<feature type="chain" id="PRO_5047148714" description="Tetratricopeptide repeat protein" evidence="2">
    <location>
        <begin position="21"/>
        <end position="575"/>
    </location>
</feature>
<dbReference type="SMART" id="SM00028">
    <property type="entry name" value="TPR"/>
    <property type="match status" value="4"/>
</dbReference>
<keyword evidence="1" id="KW-0802">TPR repeat</keyword>
<dbReference type="SUPFAM" id="SSF48452">
    <property type="entry name" value="TPR-like"/>
    <property type="match status" value="1"/>
</dbReference>
<feature type="repeat" description="TPR" evidence="1">
    <location>
        <begin position="498"/>
        <end position="531"/>
    </location>
</feature>
<feature type="repeat" description="TPR" evidence="1">
    <location>
        <begin position="74"/>
        <end position="107"/>
    </location>
</feature>
<comment type="caution">
    <text evidence="3">The sequence shown here is derived from an EMBL/GenBank/DDBJ whole genome shotgun (WGS) entry which is preliminary data.</text>
</comment>
<evidence type="ECO:0000313" key="3">
    <source>
        <dbReference type="EMBL" id="MFD2892733.1"/>
    </source>
</evidence>
<organism evidence="3 4">
    <name type="scientific">Flavobacterium chuncheonense</name>
    <dbReference type="NCBI Taxonomy" id="2026653"/>
    <lineage>
        <taxon>Bacteria</taxon>
        <taxon>Pseudomonadati</taxon>
        <taxon>Bacteroidota</taxon>
        <taxon>Flavobacteriia</taxon>
        <taxon>Flavobacteriales</taxon>
        <taxon>Flavobacteriaceae</taxon>
        <taxon>Flavobacterium</taxon>
    </lineage>
</organism>
<feature type="signal peptide" evidence="2">
    <location>
        <begin position="1"/>
        <end position="20"/>
    </location>
</feature>
<name>A0ABW5YNY8_9FLAO</name>
<keyword evidence="4" id="KW-1185">Reference proteome</keyword>
<evidence type="ECO:0008006" key="5">
    <source>
        <dbReference type="Google" id="ProtNLM"/>
    </source>
</evidence>
<keyword evidence="2" id="KW-0732">Signal</keyword>
<dbReference type="PROSITE" id="PS51257">
    <property type="entry name" value="PROKAR_LIPOPROTEIN"/>
    <property type="match status" value="1"/>
</dbReference>
<dbReference type="PANTHER" id="PTHR45588">
    <property type="entry name" value="TPR DOMAIN-CONTAINING PROTEIN"/>
    <property type="match status" value="1"/>
</dbReference>
<proteinExistence type="predicted"/>
<protein>
    <recommendedName>
        <fullName evidence="5">Tetratricopeptide repeat protein</fullName>
    </recommendedName>
</protein>
<evidence type="ECO:0000256" key="2">
    <source>
        <dbReference type="SAM" id="SignalP"/>
    </source>
</evidence>
<gene>
    <name evidence="3" type="ORF">ACFS5J_11995</name>
</gene>
<dbReference type="PANTHER" id="PTHR45588:SF1">
    <property type="entry name" value="WW DOMAIN-CONTAINING PROTEIN"/>
    <property type="match status" value="1"/>
</dbReference>
<dbReference type="Gene3D" id="1.25.40.10">
    <property type="entry name" value="Tetratricopeptide repeat domain"/>
    <property type="match status" value="2"/>
</dbReference>
<evidence type="ECO:0000256" key="1">
    <source>
        <dbReference type="PROSITE-ProRule" id="PRU00339"/>
    </source>
</evidence>
<dbReference type="EMBL" id="JBHUPC010000017">
    <property type="protein sequence ID" value="MFD2892733.1"/>
    <property type="molecule type" value="Genomic_DNA"/>
</dbReference>
<dbReference type="PROSITE" id="PS50005">
    <property type="entry name" value="TPR"/>
    <property type="match status" value="2"/>
</dbReference>
<dbReference type="InterPro" id="IPR011990">
    <property type="entry name" value="TPR-like_helical_dom_sf"/>
</dbReference>
<sequence length="575" mass="64944">MKTRILLLVALFLTLFSSCKKEKANKIVVPKVTAKVSCMPITTDKDWYTSGKTAPLFKNLGDFNRTITTSVPLAQQYFNQGMVLAYGFNHAEATRSFYYATQLDPNSPMAFWGYAYVLGPNYNAGMESDNYERAYNAIQKAIALLNENTPIVEKDLIHALATRYVALPVEDRSDLDKKYAIEMGKIFQNYPDDPDIGFLYAESQMNLHPWDLYDKQGNPKEWTPEILRTINHVLKKSPKHCGIHHLNIHAVEASKNPGQGLNSAKLYDEGLVPGAGHLVHMPSHIYIRTGDYHKGTKANLHAIAVDSNYVSNCHAQGVYPLAYFPHNQHFLVATATLEGNSKWALDAANSLSQNTSLQLMKEPGWSTLQHYYAIPFFVYVKFGKWDTILAFKNEVTDLEYPKAIEHYARGMAYVGKGEMSKAKAELASLQELAGHESLKSISIWEINSVYDIVQIAEKILNAEILATEKKYTESIKLLKRAVAIEDALNYNEPPDWFFSVRHHLGAVQLEAKQYKTAIQTYSEDLKKFPKNGWALHGLQTAYTLLHDDVNLQLTNEQLKTAWKTADIELHSSTIK</sequence>
<reference evidence="4" key="1">
    <citation type="journal article" date="2019" name="Int. J. Syst. Evol. Microbiol.">
        <title>The Global Catalogue of Microorganisms (GCM) 10K type strain sequencing project: providing services to taxonomists for standard genome sequencing and annotation.</title>
        <authorList>
            <consortium name="The Broad Institute Genomics Platform"/>
            <consortium name="The Broad Institute Genome Sequencing Center for Infectious Disease"/>
            <person name="Wu L."/>
            <person name="Ma J."/>
        </authorList>
    </citation>
    <scope>NUCLEOTIDE SEQUENCE [LARGE SCALE GENOMIC DNA]</scope>
    <source>
        <strain evidence="4">KCTC 22671</strain>
    </source>
</reference>
<dbReference type="RefSeq" id="WP_379812447.1">
    <property type="nucleotide sequence ID" value="NZ_JBHUPC010000017.1"/>
</dbReference>
<evidence type="ECO:0000313" key="4">
    <source>
        <dbReference type="Proteomes" id="UP001597534"/>
    </source>
</evidence>
<accession>A0ABW5YNY8</accession>
<dbReference type="InterPro" id="IPR019734">
    <property type="entry name" value="TPR_rpt"/>
</dbReference>